<dbReference type="Pfam" id="PF01796">
    <property type="entry name" value="OB_ChsH2_C"/>
    <property type="match status" value="1"/>
</dbReference>
<evidence type="ECO:0000313" key="3">
    <source>
        <dbReference type="EMBL" id="MBD1381698.1"/>
    </source>
</evidence>
<dbReference type="EMBL" id="JACXAI010000021">
    <property type="protein sequence ID" value="MBD1381698.1"/>
    <property type="molecule type" value="Genomic_DNA"/>
</dbReference>
<feature type="domain" description="ChsH2 rubredoxin-like zinc ribbon" evidence="2">
    <location>
        <begin position="30"/>
        <end position="54"/>
    </location>
</feature>
<dbReference type="SUPFAM" id="SSF50249">
    <property type="entry name" value="Nucleic acid-binding proteins"/>
    <property type="match status" value="1"/>
</dbReference>
<dbReference type="Proteomes" id="UP000626844">
    <property type="component" value="Unassembled WGS sequence"/>
</dbReference>
<comment type="caution">
    <text evidence="3">The sequence shown here is derived from an EMBL/GenBank/DDBJ whole genome shotgun (WGS) entry which is preliminary data.</text>
</comment>
<keyword evidence="4" id="KW-1185">Reference proteome</keyword>
<protein>
    <submittedName>
        <fullName evidence="3">OB-fold domain-containing protein</fullName>
    </submittedName>
</protein>
<dbReference type="AlphaFoldDB" id="A0A926NKL6"/>
<dbReference type="PANTHER" id="PTHR34075:SF5">
    <property type="entry name" value="BLR3430 PROTEIN"/>
    <property type="match status" value="1"/>
</dbReference>
<proteinExistence type="predicted"/>
<dbReference type="RefSeq" id="WP_191159299.1">
    <property type="nucleotide sequence ID" value="NZ_JACXAI010000021.1"/>
</dbReference>
<dbReference type="InterPro" id="IPR022002">
    <property type="entry name" value="ChsH2_Znr"/>
</dbReference>
<feature type="domain" description="ChsH2 C-terminal OB-fold" evidence="1">
    <location>
        <begin position="67"/>
        <end position="132"/>
    </location>
</feature>
<dbReference type="Pfam" id="PF12172">
    <property type="entry name" value="zf-ChsH2"/>
    <property type="match status" value="1"/>
</dbReference>
<gene>
    <name evidence="3" type="ORF">IC621_15790</name>
</gene>
<dbReference type="PANTHER" id="PTHR34075">
    <property type="entry name" value="BLR3430 PROTEIN"/>
    <property type="match status" value="1"/>
</dbReference>
<evidence type="ECO:0000259" key="1">
    <source>
        <dbReference type="Pfam" id="PF01796"/>
    </source>
</evidence>
<accession>A0A926NKL6</accession>
<dbReference type="InterPro" id="IPR052513">
    <property type="entry name" value="Thioester_dehydratase-like"/>
</dbReference>
<evidence type="ECO:0000313" key="4">
    <source>
        <dbReference type="Proteomes" id="UP000626844"/>
    </source>
</evidence>
<dbReference type="Gene3D" id="6.10.30.10">
    <property type="match status" value="1"/>
</dbReference>
<sequence length="150" mass="17279">MNQVEMQVIRPLPNRDSDWSRDWDLYKPFWEGTREGKLFVQECTATGKKIWPPRFLSPHEPGSEIRWVEAGTSGVVYTFNIVHRAFYPYFKERVPYALVAVDVGDGVRFLGNTVDMDPTKVKVGMEMEAVFEKVDDEVTLVHWKPVNGGN</sequence>
<dbReference type="InterPro" id="IPR012340">
    <property type="entry name" value="NA-bd_OB-fold"/>
</dbReference>
<dbReference type="InterPro" id="IPR002878">
    <property type="entry name" value="ChsH2_C"/>
</dbReference>
<evidence type="ECO:0000259" key="2">
    <source>
        <dbReference type="Pfam" id="PF12172"/>
    </source>
</evidence>
<name>A0A926NKL6_9BACI</name>
<reference evidence="3" key="1">
    <citation type="submission" date="2020-09" db="EMBL/GenBank/DDBJ databases">
        <title>A novel bacterium of genus Bacillus, isolated from South China Sea.</title>
        <authorList>
            <person name="Huang H."/>
            <person name="Mo K."/>
            <person name="Hu Y."/>
        </authorList>
    </citation>
    <scope>NUCLEOTIDE SEQUENCE</scope>
    <source>
        <strain evidence="3">IB182487</strain>
    </source>
</reference>
<organism evidence="3 4">
    <name type="scientific">Metabacillus arenae</name>
    <dbReference type="NCBI Taxonomy" id="2771434"/>
    <lineage>
        <taxon>Bacteria</taxon>
        <taxon>Bacillati</taxon>
        <taxon>Bacillota</taxon>
        <taxon>Bacilli</taxon>
        <taxon>Bacillales</taxon>
        <taxon>Bacillaceae</taxon>
        <taxon>Metabacillus</taxon>
    </lineage>
</organism>